<evidence type="ECO:0000256" key="2">
    <source>
        <dbReference type="SAM" id="MobiDB-lite"/>
    </source>
</evidence>
<evidence type="ECO:0000313" key="5">
    <source>
        <dbReference type="EMBL" id="HJG28432.1"/>
    </source>
</evidence>
<dbReference type="AlphaFoldDB" id="A0A921IMC6"/>
<dbReference type="PANTHER" id="PTHR30535:SF34">
    <property type="entry name" value="MOLYBDATE-BINDING PROTEIN MOLA"/>
    <property type="match status" value="1"/>
</dbReference>
<dbReference type="PANTHER" id="PTHR30535">
    <property type="entry name" value="VITAMIN B12-BINDING PROTEIN"/>
    <property type="match status" value="1"/>
</dbReference>
<comment type="caution">
    <text evidence="5">The sequence shown here is derived from an EMBL/GenBank/DDBJ whole genome shotgun (WGS) entry which is preliminary data.</text>
</comment>
<dbReference type="InterPro" id="IPR002491">
    <property type="entry name" value="ABC_transptr_periplasmic_BD"/>
</dbReference>
<accession>A0A921IMC6</accession>
<dbReference type="PROSITE" id="PS50983">
    <property type="entry name" value="FE_B12_PBP"/>
    <property type="match status" value="1"/>
</dbReference>
<feature type="signal peptide" evidence="3">
    <location>
        <begin position="1"/>
        <end position="22"/>
    </location>
</feature>
<dbReference type="InterPro" id="IPR050902">
    <property type="entry name" value="ABC_Transporter_SBP"/>
</dbReference>
<dbReference type="Proteomes" id="UP000782880">
    <property type="component" value="Unassembled WGS sequence"/>
</dbReference>
<evidence type="ECO:0000313" key="6">
    <source>
        <dbReference type="Proteomes" id="UP000782880"/>
    </source>
</evidence>
<protein>
    <submittedName>
        <fullName evidence="5">ABC transporter substrate-binding protein</fullName>
    </submittedName>
</protein>
<dbReference type="EMBL" id="DYVE01000186">
    <property type="protein sequence ID" value="HJG28432.1"/>
    <property type="molecule type" value="Genomic_DNA"/>
</dbReference>
<feature type="domain" description="Fe/B12 periplasmic-binding" evidence="4">
    <location>
        <begin position="72"/>
        <end position="334"/>
    </location>
</feature>
<dbReference type="PROSITE" id="PS51257">
    <property type="entry name" value="PROKAR_LIPOPROTEIN"/>
    <property type="match status" value="1"/>
</dbReference>
<feature type="chain" id="PRO_5038402578" evidence="3">
    <location>
        <begin position="23"/>
        <end position="334"/>
    </location>
</feature>
<reference evidence="5" key="2">
    <citation type="submission" date="2021-09" db="EMBL/GenBank/DDBJ databases">
        <authorList>
            <person name="Gilroy R."/>
        </authorList>
    </citation>
    <scope>NUCLEOTIDE SEQUENCE</scope>
    <source>
        <strain evidence="5">ChiBcec21-2208</strain>
    </source>
</reference>
<evidence type="ECO:0000256" key="1">
    <source>
        <dbReference type="ARBA" id="ARBA00008814"/>
    </source>
</evidence>
<name>A0A921IMC6_9FIRM</name>
<sequence length="334" mass="35666">MMKRIFPVLCAAILLAGCGAQTAVESSAPEQTATAESTVESTATTEAAAEGTTLTFTDDLDREVTVPVQPQRVAVLLGSYTDVWCLAGGQDTLVAAADDAWTDFDLGLGDDVANLGSLMEPNMEELIVAQPDLVIASSNTTSNVELLPSLEELGVPVIYFGVNSFTDYLEMLDVCTQITGHTENYQTYGLDVQAQVDAAKAQNDGSAPTVLLLRSASTSCKVKNSKGTVLGEILADLGAVNIADSDESLLEDLSMERIIADDPDYIFVVFQGSDQEAAQKTLDAALTSNPAWDTLSAVQNGNFYIMEKELYHLKPNARWGEAYQKVADILYPAA</sequence>
<keyword evidence="3" id="KW-0732">Signal</keyword>
<proteinExistence type="inferred from homology"/>
<dbReference type="Pfam" id="PF01497">
    <property type="entry name" value="Peripla_BP_2"/>
    <property type="match status" value="1"/>
</dbReference>
<comment type="similarity">
    <text evidence="1">Belongs to the bacterial solute-binding protein 8 family.</text>
</comment>
<gene>
    <name evidence="5" type="ORF">K8V20_07285</name>
</gene>
<dbReference type="Gene3D" id="3.40.50.1980">
    <property type="entry name" value="Nitrogenase molybdenum iron protein domain"/>
    <property type="match status" value="2"/>
</dbReference>
<organism evidence="5 6">
    <name type="scientific">Subdoligranulum variabile</name>
    <dbReference type="NCBI Taxonomy" id="214851"/>
    <lineage>
        <taxon>Bacteria</taxon>
        <taxon>Bacillati</taxon>
        <taxon>Bacillota</taxon>
        <taxon>Clostridia</taxon>
        <taxon>Eubacteriales</taxon>
        <taxon>Oscillospiraceae</taxon>
        <taxon>Subdoligranulum</taxon>
    </lineage>
</organism>
<reference evidence="5" key="1">
    <citation type="journal article" date="2021" name="PeerJ">
        <title>Extensive microbial diversity within the chicken gut microbiome revealed by metagenomics and culture.</title>
        <authorList>
            <person name="Gilroy R."/>
            <person name="Ravi A."/>
            <person name="Getino M."/>
            <person name="Pursley I."/>
            <person name="Horton D.L."/>
            <person name="Alikhan N.F."/>
            <person name="Baker D."/>
            <person name="Gharbi K."/>
            <person name="Hall N."/>
            <person name="Watson M."/>
            <person name="Adriaenssens E.M."/>
            <person name="Foster-Nyarko E."/>
            <person name="Jarju S."/>
            <person name="Secka A."/>
            <person name="Antonio M."/>
            <person name="Oren A."/>
            <person name="Chaudhuri R.R."/>
            <person name="La Ragione R."/>
            <person name="Hildebrand F."/>
            <person name="Pallen M.J."/>
        </authorList>
    </citation>
    <scope>NUCLEOTIDE SEQUENCE</scope>
    <source>
        <strain evidence="5">ChiBcec21-2208</strain>
    </source>
</reference>
<dbReference type="SUPFAM" id="SSF53807">
    <property type="entry name" value="Helical backbone' metal receptor"/>
    <property type="match status" value="1"/>
</dbReference>
<feature type="region of interest" description="Disordered" evidence="2">
    <location>
        <begin position="27"/>
        <end position="46"/>
    </location>
</feature>
<evidence type="ECO:0000256" key="3">
    <source>
        <dbReference type="SAM" id="SignalP"/>
    </source>
</evidence>
<evidence type="ECO:0000259" key="4">
    <source>
        <dbReference type="PROSITE" id="PS50983"/>
    </source>
</evidence>
<dbReference type="GO" id="GO:0071281">
    <property type="term" value="P:cellular response to iron ion"/>
    <property type="evidence" value="ECO:0007669"/>
    <property type="project" value="TreeGrafter"/>
</dbReference>
<feature type="compositionally biased region" description="Low complexity" evidence="2">
    <location>
        <begin position="30"/>
        <end position="46"/>
    </location>
</feature>